<accession>A0A507EFI3</accession>
<organism evidence="3 4">
    <name type="scientific">Powellomyces hirtus</name>
    <dbReference type="NCBI Taxonomy" id="109895"/>
    <lineage>
        <taxon>Eukaryota</taxon>
        <taxon>Fungi</taxon>
        <taxon>Fungi incertae sedis</taxon>
        <taxon>Chytridiomycota</taxon>
        <taxon>Chytridiomycota incertae sedis</taxon>
        <taxon>Chytridiomycetes</taxon>
        <taxon>Spizellomycetales</taxon>
        <taxon>Powellomycetaceae</taxon>
        <taxon>Powellomyces</taxon>
    </lineage>
</organism>
<gene>
    <name evidence="3" type="ORF">PhCBS80983_g00696</name>
</gene>
<evidence type="ECO:0000256" key="2">
    <source>
        <dbReference type="SAM" id="Phobius"/>
    </source>
</evidence>
<evidence type="ECO:0000313" key="3">
    <source>
        <dbReference type="EMBL" id="TPX62177.1"/>
    </source>
</evidence>
<feature type="compositionally biased region" description="Polar residues" evidence="1">
    <location>
        <begin position="1"/>
        <end position="14"/>
    </location>
</feature>
<sequence length="402" mass="43463">MSANIEDSTTNITITVPDVPPHNQSQTASESADATAPNTNPINPDAYIPPALGASANAIEPHPGALVLQTFSDVQLSNTNSALFGALTAFGLVVLYQAWSAYRRRRKPIYLLNGLQSLFLFIKTLSATLYAVMISGTLNCSARSPLMNIPMVIAWDLIYGIMLIKLLLFTEWKRTAMVIIPLGAAAHFAVVVAGIIMRESGVTSLGLCTDRYPVVFKHQYDIELFLEVFTTAVLLQGIASKKQGVFAGTKEIFRQLQANEHTRVFFAIIFVTLKIVLAYGKFGLPTAATHAIDSARSAVVSWALTREVGAQKSGTGPAPGGGDRDVKKKHIVFKGASSQRNPHKTNIRVNSPQDLPPDDQDDNSSCEDIPGFNYDGERQRGEGNNDGDASRETVAQESGDLV</sequence>
<comment type="caution">
    <text evidence="3">The sequence shown here is derived from an EMBL/GenBank/DDBJ whole genome shotgun (WGS) entry which is preliminary data.</text>
</comment>
<keyword evidence="2" id="KW-0812">Transmembrane</keyword>
<feature type="transmembrane region" description="Helical" evidence="2">
    <location>
        <begin position="109"/>
        <end position="132"/>
    </location>
</feature>
<proteinExistence type="predicted"/>
<feature type="transmembrane region" description="Helical" evidence="2">
    <location>
        <begin position="152"/>
        <end position="169"/>
    </location>
</feature>
<feature type="transmembrane region" description="Helical" evidence="2">
    <location>
        <begin position="82"/>
        <end position="102"/>
    </location>
</feature>
<evidence type="ECO:0000313" key="4">
    <source>
        <dbReference type="Proteomes" id="UP000318582"/>
    </source>
</evidence>
<feature type="compositionally biased region" description="Basic and acidic residues" evidence="1">
    <location>
        <begin position="375"/>
        <end position="391"/>
    </location>
</feature>
<evidence type="ECO:0000256" key="1">
    <source>
        <dbReference type="SAM" id="MobiDB-lite"/>
    </source>
</evidence>
<feature type="region of interest" description="Disordered" evidence="1">
    <location>
        <begin position="334"/>
        <end position="402"/>
    </location>
</feature>
<dbReference type="Proteomes" id="UP000318582">
    <property type="component" value="Unassembled WGS sequence"/>
</dbReference>
<name>A0A507EFI3_9FUNG</name>
<protein>
    <submittedName>
        <fullName evidence="3">Uncharacterized protein</fullName>
    </submittedName>
</protein>
<dbReference type="AlphaFoldDB" id="A0A507EFI3"/>
<dbReference type="EMBL" id="QEAQ01000004">
    <property type="protein sequence ID" value="TPX62177.1"/>
    <property type="molecule type" value="Genomic_DNA"/>
</dbReference>
<feature type="compositionally biased region" description="Acidic residues" evidence="1">
    <location>
        <begin position="356"/>
        <end position="365"/>
    </location>
</feature>
<feature type="transmembrane region" description="Helical" evidence="2">
    <location>
        <begin position="176"/>
        <end position="197"/>
    </location>
</feature>
<reference evidence="3 4" key="1">
    <citation type="journal article" date="2019" name="Sci. Rep.">
        <title>Comparative genomics of chytrid fungi reveal insights into the obligate biotrophic and pathogenic lifestyle of Synchytrium endobioticum.</title>
        <authorList>
            <person name="van de Vossenberg B.T.L.H."/>
            <person name="Warris S."/>
            <person name="Nguyen H.D.T."/>
            <person name="van Gent-Pelzer M.P.E."/>
            <person name="Joly D.L."/>
            <person name="van de Geest H.C."/>
            <person name="Bonants P.J.M."/>
            <person name="Smith D.S."/>
            <person name="Levesque C.A."/>
            <person name="van der Lee T.A.J."/>
        </authorList>
    </citation>
    <scope>NUCLEOTIDE SEQUENCE [LARGE SCALE GENOMIC DNA]</scope>
    <source>
        <strain evidence="3 4">CBS 809.83</strain>
    </source>
</reference>
<keyword evidence="2" id="KW-0472">Membrane</keyword>
<keyword evidence="4" id="KW-1185">Reference proteome</keyword>
<feature type="region of interest" description="Disordered" evidence="1">
    <location>
        <begin position="1"/>
        <end position="40"/>
    </location>
</feature>
<keyword evidence="2" id="KW-1133">Transmembrane helix</keyword>
<feature type="compositionally biased region" description="Polar residues" evidence="1">
    <location>
        <begin position="22"/>
        <end position="40"/>
    </location>
</feature>